<keyword evidence="2" id="KW-0677">Repeat</keyword>
<feature type="signal peptide" evidence="3">
    <location>
        <begin position="1"/>
        <end position="18"/>
    </location>
</feature>
<dbReference type="SMART" id="SM00369">
    <property type="entry name" value="LRR_TYP"/>
    <property type="match status" value="4"/>
</dbReference>
<dbReference type="OrthoDB" id="2192374at2759"/>
<evidence type="ECO:0000256" key="1">
    <source>
        <dbReference type="ARBA" id="ARBA00022614"/>
    </source>
</evidence>
<dbReference type="PROSITE" id="PS51450">
    <property type="entry name" value="LRR"/>
    <property type="match status" value="2"/>
</dbReference>
<organism evidence="5 6">
    <name type="scientific">Vairimorpha apis BRL 01</name>
    <dbReference type="NCBI Taxonomy" id="1037528"/>
    <lineage>
        <taxon>Eukaryota</taxon>
        <taxon>Fungi</taxon>
        <taxon>Fungi incertae sedis</taxon>
        <taxon>Microsporidia</taxon>
        <taxon>Nosematidae</taxon>
        <taxon>Vairimorpha</taxon>
    </lineage>
</organism>
<dbReference type="PANTHER" id="PTHR47186">
    <property type="entry name" value="LEUCINE-RICH REPEAT-CONTAINING PROTEIN 57"/>
    <property type="match status" value="1"/>
</dbReference>
<proteinExistence type="predicted"/>
<dbReference type="InterPro" id="IPR032675">
    <property type="entry name" value="LRR_dom_sf"/>
</dbReference>
<dbReference type="InterPro" id="IPR055414">
    <property type="entry name" value="LRR_R13L4/SHOC2-like"/>
</dbReference>
<name>T0L130_9MICR</name>
<dbReference type="Proteomes" id="UP000053780">
    <property type="component" value="Unassembled WGS sequence"/>
</dbReference>
<evidence type="ECO:0000256" key="2">
    <source>
        <dbReference type="ARBA" id="ARBA00022737"/>
    </source>
</evidence>
<evidence type="ECO:0000313" key="6">
    <source>
        <dbReference type="Proteomes" id="UP000053780"/>
    </source>
</evidence>
<reference evidence="5 6" key="1">
    <citation type="journal article" date="2013" name="BMC Genomics">
        <title>Genome sequencing and comparative genomics of honey bee microsporidia, Nosema apis reveal novel insights into host-parasite interactions.</title>
        <authorList>
            <person name="Chen Yp."/>
            <person name="Pettis J.S."/>
            <person name="Zhao Y."/>
            <person name="Liu X."/>
            <person name="Tallon L.J."/>
            <person name="Sadzewicz L.D."/>
            <person name="Li R."/>
            <person name="Zheng H."/>
            <person name="Huang S."/>
            <person name="Zhang X."/>
            <person name="Hamilton M.C."/>
            <person name="Pernal S.F."/>
            <person name="Melathopoulos A.P."/>
            <person name="Yan X."/>
            <person name="Evans J.D."/>
        </authorList>
    </citation>
    <scope>NUCLEOTIDE SEQUENCE [LARGE SCALE GENOMIC DNA]</scope>
    <source>
        <strain evidence="5 6">BRL 01</strain>
    </source>
</reference>
<evidence type="ECO:0000313" key="5">
    <source>
        <dbReference type="EMBL" id="EQB61262.1"/>
    </source>
</evidence>
<evidence type="ECO:0000256" key="3">
    <source>
        <dbReference type="SAM" id="SignalP"/>
    </source>
</evidence>
<keyword evidence="1" id="KW-0433">Leucine-rich repeat</keyword>
<dbReference type="Gene3D" id="3.80.10.10">
    <property type="entry name" value="Ribonuclease Inhibitor"/>
    <property type="match status" value="2"/>
</dbReference>
<protein>
    <submittedName>
        <fullName evidence="5">Leucine-rich repeat containing protein</fullName>
    </submittedName>
</protein>
<dbReference type="InterPro" id="IPR003591">
    <property type="entry name" value="Leu-rich_rpt_typical-subtyp"/>
</dbReference>
<dbReference type="VEuPathDB" id="MicrosporidiaDB:NAPIS_ORF01165"/>
<dbReference type="AlphaFoldDB" id="T0L130"/>
<feature type="chain" id="PRO_5004579606" evidence="3">
    <location>
        <begin position="19"/>
        <end position="378"/>
    </location>
</feature>
<accession>T0L130</accession>
<dbReference type="SUPFAM" id="SSF52058">
    <property type="entry name" value="L domain-like"/>
    <property type="match status" value="1"/>
</dbReference>
<dbReference type="PANTHER" id="PTHR47186:SF42">
    <property type="entry name" value="DISEASE RESISTANCE RPP13-LIKE PROTEIN 1"/>
    <property type="match status" value="1"/>
</dbReference>
<dbReference type="EMBL" id="KE647160">
    <property type="protein sequence ID" value="EQB61262.1"/>
    <property type="molecule type" value="Genomic_DNA"/>
</dbReference>
<gene>
    <name evidence="5" type="ORF">NAPIS_ORF01165</name>
</gene>
<keyword evidence="6" id="KW-1185">Reference proteome</keyword>
<dbReference type="Pfam" id="PF23598">
    <property type="entry name" value="LRR_14"/>
    <property type="match status" value="1"/>
</dbReference>
<evidence type="ECO:0000259" key="4">
    <source>
        <dbReference type="Pfam" id="PF23598"/>
    </source>
</evidence>
<sequence>MYLILKFILLYLNSYANTSNDNSMFLDFSCKAIDCYNSPSCLYIEGSFNESIDFSKIDVKKISHIFSHYHNISEIPDEIMIFKNLTNLSIISKEFCKLSNQVNKLHKLEQLHIDSFTIDKINGSIKNLVNLQKLTIRNDNQKFFYHKELPYGDYIPNMKYNVYEFDFKKGNFVNLKELFICIRYQTIKSIFCEKTNTFKRTAHFHTIKRLPDEICFLHNLKELNITSQEIKNLPENIGNLQNLKILNLNHNCISNLPESFSKLLNLEILSISNNYFSKIDDKISNLINLVDLDFSFNFNNKSEYFFEDNLCFNFSKLKKLKYLNLSGLKISRIHKSIVFINQNIKFIDLNLTALSDNDEGDFIGRDTLFYVFENRLLL</sequence>
<feature type="domain" description="Disease resistance R13L4/SHOC-2-like LRR" evidence="4">
    <location>
        <begin position="213"/>
        <end position="325"/>
    </location>
</feature>
<dbReference type="InterPro" id="IPR001611">
    <property type="entry name" value="Leu-rich_rpt"/>
</dbReference>
<dbReference type="HOGENOM" id="CLU_731769_0_0_1"/>
<keyword evidence="3" id="KW-0732">Signal</keyword>